<keyword evidence="1" id="KW-0812">Transmembrane</keyword>
<sequence length="214" mass="23823">MLKSHYVMKEIQLEDIHSCETSKVLPSDAMKEATMMDLIKGKLLPPFLYKSKMKFFLVLAAIAYVVLAHDYGPFSLEPLTVDGTRIVLSLYDAGSQDGVDTQVVEFSSSTSSSRPAILKLSDGIMTTIVNGETYQGYLDDKIDNLYGLIFRKPSSDQNTVTFDAYQVNEYTYLGYNGTYTSWIDLEGRLDFSGDGGCPPNFQSCSHVALLKMIQ</sequence>
<evidence type="ECO:0000313" key="2">
    <source>
        <dbReference type="EMBL" id="OLL22998.1"/>
    </source>
</evidence>
<dbReference type="EMBL" id="LXFE01002432">
    <property type="protein sequence ID" value="OLL22998.1"/>
    <property type="molecule type" value="Genomic_DNA"/>
</dbReference>
<dbReference type="Proteomes" id="UP000186594">
    <property type="component" value="Unassembled WGS sequence"/>
</dbReference>
<feature type="transmembrane region" description="Helical" evidence="1">
    <location>
        <begin position="55"/>
        <end position="72"/>
    </location>
</feature>
<evidence type="ECO:0000256" key="1">
    <source>
        <dbReference type="SAM" id="Phobius"/>
    </source>
</evidence>
<proteinExistence type="predicted"/>
<gene>
    <name evidence="2" type="ORF">NEOLI_005241</name>
</gene>
<keyword evidence="3" id="KW-1185">Reference proteome</keyword>
<keyword evidence="1" id="KW-1133">Transmembrane helix</keyword>
<reference evidence="2 3" key="1">
    <citation type="submission" date="2016-04" db="EMBL/GenBank/DDBJ databases">
        <title>Evolutionary innovation and constraint leading to complex multicellularity in the Ascomycota.</title>
        <authorList>
            <person name="Cisse O."/>
            <person name="Nguyen A."/>
            <person name="Hewitt D.A."/>
            <person name="Jedd G."/>
            <person name="Stajich J.E."/>
        </authorList>
    </citation>
    <scope>NUCLEOTIDE SEQUENCE [LARGE SCALE GENOMIC DNA]</scope>
    <source>
        <strain evidence="2 3">DAH-3</strain>
    </source>
</reference>
<keyword evidence="1" id="KW-0472">Membrane</keyword>
<protein>
    <submittedName>
        <fullName evidence="2">Uncharacterized protein</fullName>
    </submittedName>
</protein>
<name>A0A1U7LK40_NEOID</name>
<organism evidence="2 3">
    <name type="scientific">Neolecta irregularis (strain DAH-3)</name>
    <dbReference type="NCBI Taxonomy" id="1198029"/>
    <lineage>
        <taxon>Eukaryota</taxon>
        <taxon>Fungi</taxon>
        <taxon>Dikarya</taxon>
        <taxon>Ascomycota</taxon>
        <taxon>Taphrinomycotina</taxon>
        <taxon>Neolectales</taxon>
        <taxon>Neolectaceae</taxon>
        <taxon>Neolecta</taxon>
    </lineage>
</organism>
<dbReference type="AlphaFoldDB" id="A0A1U7LK40"/>
<comment type="caution">
    <text evidence="2">The sequence shown here is derived from an EMBL/GenBank/DDBJ whole genome shotgun (WGS) entry which is preliminary data.</text>
</comment>
<evidence type="ECO:0000313" key="3">
    <source>
        <dbReference type="Proteomes" id="UP000186594"/>
    </source>
</evidence>
<accession>A0A1U7LK40</accession>